<dbReference type="InterPro" id="IPR008254">
    <property type="entry name" value="Flavodoxin/NO_synth"/>
</dbReference>
<sequence length="203" mass="22601">MKYYVLLMAIAGICILFSSCCKAQITYKDTSNTAPQSIDLGKVLIVYYSKSGKTKEVAEIIQKCTNGTLYRIETQKKYLKVSIMIALDAKKELESDNLPELSTAAPDVSAYDLIIVGSPTWRYTVATPVLSFLAQCNFGGKRVAAYATNTGNVGTFFDLFQQRAQNAILLTGEEFHNKLSGKAELNKKIKNWLNKITILKFEE</sequence>
<gene>
    <name evidence="2" type="ORF">EZS27_015240</name>
</gene>
<name>A0A5J4RU61_9ZZZZ</name>
<dbReference type="EMBL" id="SNRY01000776">
    <property type="protein sequence ID" value="KAA6336610.1"/>
    <property type="molecule type" value="Genomic_DNA"/>
</dbReference>
<dbReference type="PROSITE" id="PS50902">
    <property type="entry name" value="FLAVODOXIN_LIKE"/>
    <property type="match status" value="1"/>
</dbReference>
<dbReference type="GO" id="GO:0009055">
    <property type="term" value="F:electron transfer activity"/>
    <property type="evidence" value="ECO:0007669"/>
    <property type="project" value="InterPro"/>
</dbReference>
<dbReference type="SUPFAM" id="SSF52218">
    <property type="entry name" value="Flavoproteins"/>
    <property type="match status" value="1"/>
</dbReference>
<dbReference type="PANTHER" id="PTHR39201">
    <property type="entry name" value="EXPORTED PROTEIN-RELATED"/>
    <property type="match status" value="1"/>
</dbReference>
<accession>A0A5J4RU61</accession>
<dbReference type="InterPro" id="IPR001226">
    <property type="entry name" value="Flavodoxin_CS"/>
</dbReference>
<dbReference type="InterPro" id="IPR029039">
    <property type="entry name" value="Flavoprotein-like_sf"/>
</dbReference>
<dbReference type="PROSITE" id="PS51257">
    <property type="entry name" value="PROKAR_LIPOPROTEIN"/>
    <property type="match status" value="1"/>
</dbReference>
<dbReference type="Gene3D" id="3.40.50.360">
    <property type="match status" value="1"/>
</dbReference>
<evidence type="ECO:0000313" key="2">
    <source>
        <dbReference type="EMBL" id="KAA6336610.1"/>
    </source>
</evidence>
<evidence type="ECO:0000259" key="1">
    <source>
        <dbReference type="PROSITE" id="PS50902"/>
    </source>
</evidence>
<proteinExistence type="predicted"/>
<reference evidence="2" key="1">
    <citation type="submission" date="2019-03" db="EMBL/GenBank/DDBJ databases">
        <title>Single cell metagenomics reveals metabolic interactions within the superorganism composed of flagellate Streblomastix strix and complex community of Bacteroidetes bacteria on its surface.</title>
        <authorList>
            <person name="Treitli S.C."/>
            <person name="Kolisko M."/>
            <person name="Husnik F."/>
            <person name="Keeling P."/>
            <person name="Hampl V."/>
        </authorList>
    </citation>
    <scope>NUCLEOTIDE SEQUENCE</scope>
    <source>
        <strain evidence="2">STM</strain>
    </source>
</reference>
<organism evidence="2">
    <name type="scientific">termite gut metagenome</name>
    <dbReference type="NCBI Taxonomy" id="433724"/>
    <lineage>
        <taxon>unclassified sequences</taxon>
        <taxon>metagenomes</taxon>
        <taxon>organismal metagenomes</taxon>
    </lineage>
</organism>
<dbReference type="Pfam" id="PF12682">
    <property type="entry name" value="Flavodoxin_4"/>
    <property type="match status" value="1"/>
</dbReference>
<dbReference type="GO" id="GO:0010181">
    <property type="term" value="F:FMN binding"/>
    <property type="evidence" value="ECO:0007669"/>
    <property type="project" value="InterPro"/>
</dbReference>
<protein>
    <recommendedName>
        <fullName evidence="1">Flavodoxin-like domain-containing protein</fullName>
    </recommendedName>
</protein>
<dbReference type="PANTHER" id="PTHR39201:SF1">
    <property type="entry name" value="FLAVODOXIN-LIKE DOMAIN-CONTAINING PROTEIN"/>
    <property type="match status" value="1"/>
</dbReference>
<feature type="domain" description="Flavodoxin-like" evidence="1">
    <location>
        <begin position="43"/>
        <end position="197"/>
    </location>
</feature>
<dbReference type="AlphaFoldDB" id="A0A5J4RU61"/>
<comment type="caution">
    <text evidence="2">The sequence shown here is derived from an EMBL/GenBank/DDBJ whole genome shotgun (WGS) entry which is preliminary data.</text>
</comment>
<dbReference type="PROSITE" id="PS00201">
    <property type="entry name" value="FLAVODOXIN"/>
    <property type="match status" value="1"/>
</dbReference>